<dbReference type="AlphaFoldDB" id="A0A2N1PRQ2"/>
<evidence type="ECO:0000256" key="1">
    <source>
        <dbReference type="SAM" id="MobiDB-lite"/>
    </source>
</evidence>
<protein>
    <recommendedName>
        <fullName evidence="5">Mannosyl-glycoprotein endo-beta-N-acetylglucosamidase-like domain-containing protein</fullName>
    </recommendedName>
</protein>
<feature type="signal peptide" evidence="2">
    <location>
        <begin position="1"/>
        <end position="28"/>
    </location>
</feature>
<feature type="chain" id="PRO_5014612415" description="Mannosyl-glycoprotein endo-beta-N-acetylglucosamidase-like domain-containing protein" evidence="2">
    <location>
        <begin position="29"/>
        <end position="382"/>
    </location>
</feature>
<dbReference type="EMBL" id="PGXC01000003">
    <property type="protein sequence ID" value="PKK91021.1"/>
    <property type="molecule type" value="Genomic_DNA"/>
</dbReference>
<evidence type="ECO:0000256" key="2">
    <source>
        <dbReference type="SAM" id="SignalP"/>
    </source>
</evidence>
<evidence type="ECO:0008006" key="5">
    <source>
        <dbReference type="Google" id="ProtNLM"/>
    </source>
</evidence>
<proteinExistence type="predicted"/>
<reference evidence="3 4" key="1">
    <citation type="journal article" date="2017" name="ISME J.">
        <title>Potential for microbial H2 and metal transformations associated with novel bacteria and archaea in deep terrestrial subsurface sediments.</title>
        <authorList>
            <person name="Hernsdorf A.W."/>
            <person name="Amano Y."/>
            <person name="Miyakawa K."/>
            <person name="Ise K."/>
            <person name="Suzuki Y."/>
            <person name="Anantharaman K."/>
            <person name="Probst A."/>
            <person name="Burstein D."/>
            <person name="Thomas B.C."/>
            <person name="Banfield J.F."/>
        </authorList>
    </citation>
    <scope>NUCLEOTIDE SEQUENCE [LARGE SCALE GENOMIC DNA]</scope>
    <source>
        <strain evidence="3">HGW-Wallbacteria-1</strain>
    </source>
</reference>
<gene>
    <name evidence="3" type="ORF">CVV64_04415</name>
</gene>
<organism evidence="3 4">
    <name type="scientific">Candidatus Wallbacteria bacterium HGW-Wallbacteria-1</name>
    <dbReference type="NCBI Taxonomy" id="2013854"/>
    <lineage>
        <taxon>Bacteria</taxon>
        <taxon>Candidatus Walliibacteriota</taxon>
    </lineage>
</organism>
<evidence type="ECO:0000313" key="4">
    <source>
        <dbReference type="Proteomes" id="UP000233256"/>
    </source>
</evidence>
<keyword evidence="2" id="KW-0732">Signal</keyword>
<name>A0A2N1PRQ2_9BACT</name>
<comment type="caution">
    <text evidence="3">The sequence shown here is derived from an EMBL/GenBank/DDBJ whole genome shotgun (WGS) entry which is preliminary data.</text>
</comment>
<dbReference type="Proteomes" id="UP000233256">
    <property type="component" value="Unassembled WGS sequence"/>
</dbReference>
<evidence type="ECO:0000313" key="3">
    <source>
        <dbReference type="EMBL" id="PKK91021.1"/>
    </source>
</evidence>
<feature type="region of interest" description="Disordered" evidence="1">
    <location>
        <begin position="176"/>
        <end position="195"/>
    </location>
</feature>
<feature type="compositionally biased region" description="Low complexity" evidence="1">
    <location>
        <begin position="176"/>
        <end position="189"/>
    </location>
</feature>
<accession>A0A2N1PRQ2</accession>
<sequence length="382" mass="42234">MRPKRIFMKAMSVLLSGFIAFTPTICMAEDMESQLRSNLNEATGRFNEMISLFGPNDSRTMKIQEQIKNLKEKLGNLASNTFGTVERTATSSSELTATRKAKPDLSDLAAMGPSWKADMVLANYCLASGDLMSAQILFQMAYAKAVQNGISMNDAKSYAAEAAIRFDGMMTIPGSNNTGGSTTTGASTGNTGGSITGTNVNDTTWAQSFNSTRIIPDVVFNDHTSMTQQEVQSFLAKRDSVLSKPYKGQMPSEMIMNAARKYGVSPKLILATLQKEQGLVSKKNVPEHKLDWALGVGCYDSGDWNTKYKGLDKQIEYAAATYRNRYDEAVKMQREGKELTLKVDGKQMTFSNASTWALYRYTPHIQGNQLFFNVYKGYFVKK</sequence>